<comment type="caution">
    <text evidence="2">The sequence shown here is derived from an EMBL/GenBank/DDBJ whole genome shotgun (WGS) entry which is preliminary data.</text>
</comment>
<dbReference type="EMBL" id="CAXDID020000426">
    <property type="protein sequence ID" value="CAL6090298.1"/>
    <property type="molecule type" value="Genomic_DNA"/>
</dbReference>
<evidence type="ECO:0000313" key="2">
    <source>
        <dbReference type="EMBL" id="CAI9961952.1"/>
    </source>
</evidence>
<proteinExistence type="predicted"/>
<keyword evidence="7" id="KW-1185">Reference proteome</keyword>
<dbReference type="EMBL" id="CATOUU010000950">
    <property type="protein sequence ID" value="CAI9961952.1"/>
    <property type="molecule type" value="Genomic_DNA"/>
</dbReference>
<dbReference type="EMBL" id="CATOUU010000950">
    <property type="protein sequence ID" value="CAI9961958.1"/>
    <property type="molecule type" value="Genomic_DNA"/>
</dbReference>
<evidence type="ECO:0000313" key="1">
    <source>
        <dbReference type="EMBL" id="CAI9913040.1"/>
    </source>
</evidence>
<reference evidence="4 7" key="2">
    <citation type="submission" date="2024-07" db="EMBL/GenBank/DDBJ databases">
        <authorList>
            <person name="Akdeniz Z."/>
        </authorList>
    </citation>
    <scope>NUCLEOTIDE SEQUENCE [LARGE SCALE GENOMIC DNA]</scope>
</reference>
<reference evidence="2" key="1">
    <citation type="submission" date="2023-06" db="EMBL/GenBank/DDBJ databases">
        <authorList>
            <person name="Kurt Z."/>
        </authorList>
    </citation>
    <scope>NUCLEOTIDE SEQUENCE</scope>
</reference>
<dbReference type="Proteomes" id="UP001642409">
    <property type="component" value="Unassembled WGS sequence"/>
</dbReference>
<evidence type="ECO:0000313" key="3">
    <source>
        <dbReference type="EMBL" id="CAI9961958.1"/>
    </source>
</evidence>
<evidence type="ECO:0000313" key="4">
    <source>
        <dbReference type="EMBL" id="CAL6090298.1"/>
    </source>
</evidence>
<dbReference type="AlphaFoldDB" id="A0AA86QW95"/>
<name>A0AA86QW95_9EUKA</name>
<dbReference type="EMBL" id="CATOUU010000017">
    <property type="protein sequence ID" value="CAI9913040.1"/>
    <property type="molecule type" value="Genomic_DNA"/>
</dbReference>
<evidence type="ECO:0000313" key="7">
    <source>
        <dbReference type="Proteomes" id="UP001642409"/>
    </source>
</evidence>
<evidence type="ECO:0000313" key="6">
    <source>
        <dbReference type="EMBL" id="CAL6104061.1"/>
    </source>
</evidence>
<sequence>MIENFKLSRTITTSWSDVDQIGRYTWNYPTLDLNYYESGIYQYEYGAWVGWTYCEFVGYGEENVGLPNSNFEVQKVHGQCQNFDFDSINTLDSALSIILKSGWLI</sequence>
<accession>A0AA86QW95</accession>
<organism evidence="2">
    <name type="scientific">Hexamita inflata</name>
    <dbReference type="NCBI Taxonomy" id="28002"/>
    <lineage>
        <taxon>Eukaryota</taxon>
        <taxon>Metamonada</taxon>
        <taxon>Diplomonadida</taxon>
        <taxon>Hexamitidae</taxon>
        <taxon>Hexamitinae</taxon>
        <taxon>Hexamita</taxon>
    </lineage>
</organism>
<protein>
    <submittedName>
        <fullName evidence="4">Hypothetical_protein</fullName>
    </submittedName>
</protein>
<gene>
    <name evidence="2" type="ORF">HINF_LOCUS49597</name>
    <name evidence="3" type="ORF">HINF_LOCUS49603</name>
    <name evidence="4" type="ORF">HINF_LOCUS65244</name>
    <name evidence="5" type="ORF">HINF_LOCUS65250</name>
    <name evidence="1" type="ORF">HINF_LOCUS685</name>
    <name evidence="6" type="ORF">HINF_LOCUS72548</name>
</gene>
<dbReference type="EMBL" id="CAXDID020000577">
    <property type="protein sequence ID" value="CAL6104061.1"/>
    <property type="molecule type" value="Genomic_DNA"/>
</dbReference>
<evidence type="ECO:0000313" key="5">
    <source>
        <dbReference type="EMBL" id="CAL6090310.1"/>
    </source>
</evidence>
<dbReference type="EMBL" id="CAXDID020000426">
    <property type="protein sequence ID" value="CAL6090310.1"/>
    <property type="molecule type" value="Genomic_DNA"/>
</dbReference>